<dbReference type="InterPro" id="IPR011004">
    <property type="entry name" value="Trimer_LpxA-like_sf"/>
</dbReference>
<dbReference type="Proteomes" id="UP000184287">
    <property type="component" value="Unassembled WGS sequence"/>
</dbReference>
<dbReference type="OrthoDB" id="9794407at2"/>
<feature type="site" description="Increases basicity of active site His" evidence="5">
    <location>
        <position position="135"/>
    </location>
</feature>
<feature type="active site" description="Proton acceptor" evidence="5">
    <location>
        <position position="134"/>
    </location>
</feature>
<dbReference type="PANTHER" id="PTHR43300:SF7">
    <property type="entry name" value="UDP-N-ACETYLBACILLOSAMINE N-ACETYLTRANSFERASE"/>
    <property type="match status" value="1"/>
</dbReference>
<dbReference type="Pfam" id="PF00132">
    <property type="entry name" value="Hexapep"/>
    <property type="match status" value="1"/>
</dbReference>
<dbReference type="PANTHER" id="PTHR43300">
    <property type="entry name" value="ACETYLTRANSFERASE"/>
    <property type="match status" value="1"/>
</dbReference>
<dbReference type="Gene3D" id="2.160.10.10">
    <property type="entry name" value="Hexapeptide repeat proteins"/>
    <property type="match status" value="1"/>
</dbReference>
<dbReference type="InterPro" id="IPR020019">
    <property type="entry name" value="AcTrfase_PglD-like"/>
</dbReference>
<feature type="binding site" evidence="6">
    <location>
        <position position="67"/>
    </location>
    <ligand>
        <name>substrate</name>
    </ligand>
</feature>
<evidence type="ECO:0000256" key="5">
    <source>
        <dbReference type="PIRSR" id="PIRSR620019-1"/>
    </source>
</evidence>
<organism evidence="8 9">
    <name type="scientific">Pedobacter caeni</name>
    <dbReference type="NCBI Taxonomy" id="288992"/>
    <lineage>
        <taxon>Bacteria</taxon>
        <taxon>Pseudomonadati</taxon>
        <taxon>Bacteroidota</taxon>
        <taxon>Sphingobacteriia</taxon>
        <taxon>Sphingobacteriales</taxon>
        <taxon>Sphingobacteriaceae</taxon>
        <taxon>Pedobacter</taxon>
    </lineage>
</organism>
<dbReference type="EMBL" id="FQUQ01000010">
    <property type="protein sequence ID" value="SHH03859.1"/>
    <property type="molecule type" value="Genomic_DNA"/>
</dbReference>
<dbReference type="STRING" id="288992.SAMN04488522_11043"/>
<accession>A0A1M5PQN2</accession>
<dbReference type="PROSITE" id="PS00101">
    <property type="entry name" value="HEXAPEP_TRANSFERASES"/>
    <property type="match status" value="1"/>
</dbReference>
<keyword evidence="4 8" id="KW-0012">Acyltransferase</keyword>
<evidence type="ECO:0000256" key="6">
    <source>
        <dbReference type="PIRSR" id="PIRSR620019-2"/>
    </source>
</evidence>
<dbReference type="Pfam" id="PF17836">
    <property type="entry name" value="PglD_N"/>
    <property type="match status" value="1"/>
</dbReference>
<dbReference type="Gene3D" id="3.40.50.20">
    <property type="match status" value="1"/>
</dbReference>
<sequence>MEKEIVLMGYSGHAYVIADILSECGTPAKFYCDGNEKQDNPFDLIFLGPERAALESLRNKACFVAIGENKIRRKIIEFLISENIEIVNAIHPLAYLSKKSVIGKGVMLSVGAKINACAELGTGVICNTGSVVEHECKIGDYVHIAPGVVICGNVYIGENSFIGANTVIKQGVKIGSNVTIGAGSVVLNDVEDSLTVVGNPIRVI</sequence>
<evidence type="ECO:0000256" key="3">
    <source>
        <dbReference type="ARBA" id="ARBA00022737"/>
    </source>
</evidence>
<keyword evidence="2 8" id="KW-0808">Transferase</keyword>
<name>A0A1M5PQN2_9SPHI</name>
<gene>
    <name evidence="8" type="ORF">SAMN04488522_11043</name>
</gene>
<dbReference type="NCBIfam" id="TIGR03570">
    <property type="entry name" value="NeuD_NnaD"/>
    <property type="match status" value="1"/>
</dbReference>
<evidence type="ECO:0000259" key="7">
    <source>
        <dbReference type="Pfam" id="PF17836"/>
    </source>
</evidence>
<protein>
    <submittedName>
        <fullName evidence="8">Sugar O-acyltransferase, sialic acid O-acetyltransferase NeuD family</fullName>
    </submittedName>
</protein>
<reference evidence="9" key="1">
    <citation type="submission" date="2016-11" db="EMBL/GenBank/DDBJ databases">
        <authorList>
            <person name="Varghese N."/>
            <person name="Submissions S."/>
        </authorList>
    </citation>
    <scope>NUCLEOTIDE SEQUENCE [LARGE SCALE GENOMIC DNA]</scope>
    <source>
        <strain evidence="9">DSM 16990</strain>
    </source>
</reference>
<comment type="similarity">
    <text evidence="1">Belongs to the transferase hexapeptide repeat family.</text>
</comment>
<keyword evidence="9" id="KW-1185">Reference proteome</keyword>
<proteinExistence type="inferred from homology"/>
<dbReference type="CDD" id="cd03360">
    <property type="entry name" value="LbH_AT_putative"/>
    <property type="match status" value="1"/>
</dbReference>
<dbReference type="SUPFAM" id="SSF51161">
    <property type="entry name" value="Trimeric LpxA-like enzymes"/>
    <property type="match status" value="1"/>
</dbReference>
<dbReference type="InterPro" id="IPR041561">
    <property type="entry name" value="PglD_N"/>
</dbReference>
<dbReference type="AlphaFoldDB" id="A0A1M5PQN2"/>
<feature type="binding site" evidence="6">
    <location>
        <begin position="11"/>
        <end position="13"/>
    </location>
    <ligand>
        <name>substrate</name>
    </ligand>
</feature>
<evidence type="ECO:0000256" key="2">
    <source>
        <dbReference type="ARBA" id="ARBA00022679"/>
    </source>
</evidence>
<evidence type="ECO:0000256" key="4">
    <source>
        <dbReference type="ARBA" id="ARBA00023315"/>
    </source>
</evidence>
<dbReference type="InterPro" id="IPR001451">
    <property type="entry name" value="Hexapep"/>
</dbReference>
<dbReference type="InterPro" id="IPR050179">
    <property type="entry name" value="Trans_hexapeptide_repeat"/>
</dbReference>
<feature type="domain" description="PglD N-terminal" evidence="7">
    <location>
        <begin position="5"/>
        <end position="77"/>
    </location>
</feature>
<keyword evidence="3" id="KW-0677">Repeat</keyword>
<evidence type="ECO:0000313" key="8">
    <source>
        <dbReference type="EMBL" id="SHH03859.1"/>
    </source>
</evidence>
<feature type="binding site" evidence="6">
    <location>
        <position position="143"/>
    </location>
    <ligand>
        <name>acetyl-CoA</name>
        <dbReference type="ChEBI" id="CHEBI:57288"/>
    </ligand>
</feature>
<dbReference type="GO" id="GO:0016746">
    <property type="term" value="F:acyltransferase activity"/>
    <property type="evidence" value="ECO:0007669"/>
    <property type="project" value="UniProtKB-KW"/>
</dbReference>
<dbReference type="InterPro" id="IPR018357">
    <property type="entry name" value="Hexapep_transf_CS"/>
</dbReference>
<dbReference type="RefSeq" id="WP_073239004.1">
    <property type="nucleotide sequence ID" value="NZ_FQUQ01000010.1"/>
</dbReference>
<evidence type="ECO:0000256" key="1">
    <source>
        <dbReference type="ARBA" id="ARBA00007274"/>
    </source>
</evidence>
<evidence type="ECO:0000313" key="9">
    <source>
        <dbReference type="Proteomes" id="UP000184287"/>
    </source>
</evidence>